<feature type="domain" description="Peptidoglycan binding-like" evidence="1">
    <location>
        <begin position="330"/>
        <end position="390"/>
    </location>
</feature>
<organism evidence="2 3">
    <name type="scientific">Clostridium bornimense</name>
    <dbReference type="NCBI Taxonomy" id="1216932"/>
    <lineage>
        <taxon>Bacteria</taxon>
        <taxon>Bacillati</taxon>
        <taxon>Bacillota</taxon>
        <taxon>Clostridia</taxon>
        <taxon>Eubacteriales</taxon>
        <taxon>Clostridiaceae</taxon>
        <taxon>Clostridium</taxon>
    </lineage>
</organism>
<dbReference type="Gene3D" id="1.10.101.10">
    <property type="entry name" value="PGBD-like superfamily/PGBD"/>
    <property type="match status" value="4"/>
</dbReference>
<gene>
    <name evidence="2" type="ORF">CM240_0300</name>
</gene>
<reference evidence="2 3" key="1">
    <citation type="submission" date="2013-11" db="EMBL/GenBank/DDBJ databases">
        <title>Complete genome sequence of Clostridum sp. M2/40.</title>
        <authorList>
            <person name="Wibberg D."/>
            <person name="Puehler A."/>
            <person name="Schlueter A."/>
        </authorList>
    </citation>
    <scope>NUCLEOTIDE SEQUENCE [LARGE SCALE GENOMIC DNA]</scope>
    <source>
        <strain evidence="3">M2/40</strain>
    </source>
</reference>
<feature type="domain" description="Peptidoglycan binding-like" evidence="1">
    <location>
        <begin position="426"/>
        <end position="487"/>
    </location>
</feature>
<feature type="domain" description="Peptidoglycan binding-like" evidence="1">
    <location>
        <begin position="519"/>
        <end position="578"/>
    </location>
</feature>
<dbReference type="AlphaFoldDB" id="W6RZM8"/>
<dbReference type="STRING" id="1216932.CM240_0300"/>
<dbReference type="Proteomes" id="UP000019426">
    <property type="component" value="Chromosome M2/40_rep1"/>
</dbReference>
<dbReference type="PATRIC" id="fig|1216932.3.peg.280"/>
<dbReference type="HOGENOM" id="CLU_016332_1_0_9"/>
<keyword evidence="3" id="KW-1185">Reference proteome</keyword>
<accession>W6RZM8</accession>
<proteinExistence type="predicted"/>
<dbReference type="InterPro" id="IPR036365">
    <property type="entry name" value="PGBD-like_sf"/>
</dbReference>
<dbReference type="KEGG" id="clt:CM240_0300"/>
<dbReference type="RefSeq" id="WP_084485339.1">
    <property type="nucleotide sequence ID" value="NZ_HG917868.1"/>
</dbReference>
<dbReference type="SUPFAM" id="SSF47090">
    <property type="entry name" value="PGBD-like"/>
    <property type="match status" value="4"/>
</dbReference>
<dbReference type="eggNOG" id="COG3409">
    <property type="taxonomic scope" value="Bacteria"/>
</dbReference>
<feature type="domain" description="Peptidoglycan binding-like" evidence="1">
    <location>
        <begin position="615"/>
        <end position="670"/>
    </location>
</feature>
<dbReference type="EMBL" id="HG917868">
    <property type="protein sequence ID" value="CDM67467.1"/>
    <property type="molecule type" value="Genomic_DNA"/>
</dbReference>
<dbReference type="Pfam" id="PF01471">
    <property type="entry name" value="PG_binding_1"/>
    <property type="match status" value="4"/>
</dbReference>
<dbReference type="InterPro" id="IPR036366">
    <property type="entry name" value="PGBDSf"/>
</dbReference>
<dbReference type="OrthoDB" id="9811296at2"/>
<dbReference type="InterPro" id="IPR002477">
    <property type="entry name" value="Peptidoglycan-bd-like"/>
</dbReference>
<evidence type="ECO:0000259" key="1">
    <source>
        <dbReference type="Pfam" id="PF01471"/>
    </source>
</evidence>
<protein>
    <submittedName>
        <fullName evidence="2">Iron transporter FeoB</fullName>
    </submittedName>
</protein>
<evidence type="ECO:0000313" key="2">
    <source>
        <dbReference type="EMBL" id="CDM67467.1"/>
    </source>
</evidence>
<name>W6RZM8_9CLOT</name>
<sequence>MGSGRLQVQLYIGREARPVTTATVTIKKIANGITIAESDFNVDIDGKTSYIKLETKDKDLSLKPTKDLVPYETYDIHVRSTGFKDIIVHGVEIFDGITTLQKIAMIPSAKGVDNFEVIDIPKNALLLDIPNRQVGPPPTSTYVLKEPYIPQYITVHLGSPNSYAEDVTVPFIDYIKNVASSEIYPTWPTEALISNINCQVSFALNRIYTEWYRNKGYSFQITNSTAYDQYFVKNRDIFDNISKIVDALFNVYIGRIGFEEPLFAKYCNGSTVTCKGLSQWGTVDLANQNYSALEILRHYYGNDIELRRTSTVEGSLESYPGELLQLGKEGADVETIQIQLNRISDNYPAIPKIYPVNGVFDENTEKSVKAFQKIFNLTADGIIGRATWYKISSIYVAVKSLAELESEGEQLPSTITYPGILKRGSTGETVKQLQYFLSTISAYYEDISPVKIDGIFGIDTENVVKDFQDAFDLQVDGIVGKKTWDKIYNTFKSIESNLEEGIVKPPEYPGYVLKEGSKGYDVRRIQSYLSSISYKYNVIPDISADGYFGPKTKAAVIAFQKYFGLYPDGIVGPATWNMIFEVYSKLDSTNNVNTPKLYYEYPNIEFKIGDSGNWIKVLQEVLNIIHKDNSKIKPLILDGEFGEKTRENLVVFQLEDNLDANGVVNKNTWDDMMEEYKNVYFGKYVVDDDNRDINSDASNTRPTLIGADIEVQHAHSCPACIQTPANTTPNTYIYTSNPPIQESKASNEYNVVCPKCPECPPCPQCPPCPPCPEHHHHKEKDITEKKYKKCKDWKKKKKKKKKKHHHHCHNCGNCYYC</sequence>
<evidence type="ECO:0000313" key="3">
    <source>
        <dbReference type="Proteomes" id="UP000019426"/>
    </source>
</evidence>